<evidence type="ECO:0000313" key="1">
    <source>
        <dbReference type="EMBL" id="MFC3200122.1"/>
    </source>
</evidence>
<comment type="caution">
    <text evidence="1">The sequence shown here is derived from an EMBL/GenBank/DDBJ whole genome shotgun (WGS) entry which is preliminary data.</text>
</comment>
<name>A0ABV7JSL6_9SPHI</name>
<dbReference type="Gene3D" id="3.40.50.1820">
    <property type="entry name" value="alpha/beta hydrolase"/>
    <property type="match status" value="1"/>
</dbReference>
<protein>
    <submittedName>
        <fullName evidence="1">Uncharacterized protein</fullName>
    </submittedName>
</protein>
<gene>
    <name evidence="1" type="ORF">ACFOET_21050</name>
</gene>
<dbReference type="PANTHER" id="PTHR43265:SF1">
    <property type="entry name" value="ESTERASE ESTD"/>
    <property type="match status" value="1"/>
</dbReference>
<keyword evidence="2" id="KW-1185">Reference proteome</keyword>
<evidence type="ECO:0000313" key="2">
    <source>
        <dbReference type="Proteomes" id="UP001595526"/>
    </source>
</evidence>
<dbReference type="SUPFAM" id="SSF53474">
    <property type="entry name" value="alpha/beta-Hydrolases"/>
    <property type="match status" value="1"/>
</dbReference>
<accession>A0ABV7JSL6</accession>
<proteinExistence type="predicted"/>
<dbReference type="RefSeq" id="WP_379026396.1">
    <property type="nucleotide sequence ID" value="NZ_JBHRTA010000062.1"/>
</dbReference>
<dbReference type="InterPro" id="IPR053145">
    <property type="entry name" value="AB_hydrolase_Est10"/>
</dbReference>
<dbReference type="PANTHER" id="PTHR43265">
    <property type="entry name" value="ESTERASE ESTD"/>
    <property type="match status" value="1"/>
</dbReference>
<sequence>MTCSVLALNGDKDLQVAAQEILAGIAAALQVAGNNNVTIKELPGLNHLFQESKTGLPAEYSVISQTISPAALQAIAQWLDQSVHKREAF</sequence>
<dbReference type="InterPro" id="IPR029058">
    <property type="entry name" value="AB_hydrolase_fold"/>
</dbReference>
<reference evidence="2" key="1">
    <citation type="journal article" date="2019" name="Int. J. Syst. Evol. Microbiol.">
        <title>The Global Catalogue of Microorganisms (GCM) 10K type strain sequencing project: providing services to taxonomists for standard genome sequencing and annotation.</title>
        <authorList>
            <consortium name="The Broad Institute Genomics Platform"/>
            <consortium name="The Broad Institute Genome Sequencing Center for Infectious Disease"/>
            <person name="Wu L."/>
            <person name="Ma J."/>
        </authorList>
    </citation>
    <scope>NUCLEOTIDE SEQUENCE [LARGE SCALE GENOMIC DNA]</scope>
    <source>
        <strain evidence="2">KCTC 52416</strain>
    </source>
</reference>
<dbReference type="EMBL" id="JBHRTA010000062">
    <property type="protein sequence ID" value="MFC3200122.1"/>
    <property type="molecule type" value="Genomic_DNA"/>
</dbReference>
<organism evidence="1 2">
    <name type="scientific">Parapedobacter deserti</name>
    <dbReference type="NCBI Taxonomy" id="1912957"/>
    <lineage>
        <taxon>Bacteria</taxon>
        <taxon>Pseudomonadati</taxon>
        <taxon>Bacteroidota</taxon>
        <taxon>Sphingobacteriia</taxon>
        <taxon>Sphingobacteriales</taxon>
        <taxon>Sphingobacteriaceae</taxon>
        <taxon>Parapedobacter</taxon>
    </lineage>
</organism>
<dbReference type="Proteomes" id="UP001595526">
    <property type="component" value="Unassembled WGS sequence"/>
</dbReference>